<comment type="caution">
    <text evidence="1">The sequence shown here is derived from an EMBL/GenBank/DDBJ whole genome shotgun (WGS) entry which is preliminary data.</text>
</comment>
<name>A0A0P9UFB0_PSEAV</name>
<dbReference type="EMBL" id="LJQP01000045">
    <property type="protein sequence ID" value="KPX76561.1"/>
    <property type="molecule type" value="Genomic_DNA"/>
</dbReference>
<proteinExistence type="predicted"/>
<protein>
    <submittedName>
        <fullName evidence="1">Uncharacterized protein</fullName>
    </submittedName>
</protein>
<dbReference type="Proteomes" id="UP000050265">
    <property type="component" value="Unassembled WGS sequence"/>
</dbReference>
<dbReference type="PATRIC" id="fig|53707.9.peg.6251"/>
<organism evidence="1 2">
    <name type="scientific">Pseudomonas amygdali pv. lachrymans</name>
    <name type="common">Pseudomonas syringae pv. lachrymans</name>
    <dbReference type="NCBI Taxonomy" id="53707"/>
    <lineage>
        <taxon>Bacteria</taxon>
        <taxon>Pseudomonadati</taxon>
        <taxon>Pseudomonadota</taxon>
        <taxon>Gammaproteobacteria</taxon>
        <taxon>Pseudomonadales</taxon>
        <taxon>Pseudomonadaceae</taxon>
        <taxon>Pseudomonas</taxon>
        <taxon>Pseudomonas amygdali</taxon>
    </lineage>
</organism>
<evidence type="ECO:0000313" key="2">
    <source>
        <dbReference type="Proteomes" id="UP000050265"/>
    </source>
</evidence>
<reference evidence="1 2" key="1">
    <citation type="submission" date="2015-09" db="EMBL/GenBank/DDBJ databases">
        <title>Genome announcement of multiple Pseudomonas syringae strains.</title>
        <authorList>
            <person name="Thakur S."/>
            <person name="Wang P.W."/>
            <person name="Gong Y."/>
            <person name="Weir B.S."/>
            <person name="Guttman D.S."/>
        </authorList>
    </citation>
    <scope>NUCLEOTIDE SEQUENCE [LARGE SCALE GENOMIC DNA]</scope>
    <source>
        <strain evidence="1 2">ICMP3507</strain>
    </source>
</reference>
<accession>A0A0P9UFB0</accession>
<dbReference type="AlphaFoldDB" id="A0A0P9UFB0"/>
<gene>
    <name evidence="1" type="ORF">ALO35_04205</name>
</gene>
<evidence type="ECO:0000313" key="1">
    <source>
        <dbReference type="EMBL" id="KPX76561.1"/>
    </source>
</evidence>
<sequence length="62" mass="6964">MRLQSDIDALAAIEEDAKAMLKRIGLPDDPHKLEVVIVLRQIVDLATYMESADRFIETPINA</sequence>